<feature type="non-terminal residue" evidence="1">
    <location>
        <position position="65"/>
    </location>
</feature>
<protein>
    <submittedName>
        <fullName evidence="1">Uncharacterized protein</fullName>
    </submittedName>
</protein>
<name>A0AAV5TZ43_9BILA</name>
<comment type="caution">
    <text evidence="1">The sequence shown here is derived from an EMBL/GenBank/DDBJ whole genome shotgun (WGS) entry which is preliminary data.</text>
</comment>
<accession>A0AAV5TZ43</accession>
<feature type="non-terminal residue" evidence="1">
    <location>
        <position position="1"/>
    </location>
</feature>
<dbReference type="AlphaFoldDB" id="A0AAV5TZ43"/>
<proteinExistence type="predicted"/>
<evidence type="ECO:0000313" key="1">
    <source>
        <dbReference type="EMBL" id="GMS99815.1"/>
    </source>
</evidence>
<dbReference type="Proteomes" id="UP001432027">
    <property type="component" value="Unassembled WGS sequence"/>
</dbReference>
<sequence>RLDAAHELRHRTTDLVNLDLRDWFIVCDGRQVCDGAERANSVGQMAHSHTVVVHQLGCPIHSTAR</sequence>
<reference evidence="1" key="1">
    <citation type="submission" date="2023-10" db="EMBL/GenBank/DDBJ databases">
        <title>Genome assembly of Pristionchus species.</title>
        <authorList>
            <person name="Yoshida K."/>
            <person name="Sommer R.J."/>
        </authorList>
    </citation>
    <scope>NUCLEOTIDE SEQUENCE</scope>
    <source>
        <strain evidence="1">RS0144</strain>
    </source>
</reference>
<dbReference type="EMBL" id="BTSX01000005">
    <property type="protein sequence ID" value="GMS99815.1"/>
    <property type="molecule type" value="Genomic_DNA"/>
</dbReference>
<organism evidence="1 2">
    <name type="scientific">Pristionchus entomophagus</name>
    <dbReference type="NCBI Taxonomy" id="358040"/>
    <lineage>
        <taxon>Eukaryota</taxon>
        <taxon>Metazoa</taxon>
        <taxon>Ecdysozoa</taxon>
        <taxon>Nematoda</taxon>
        <taxon>Chromadorea</taxon>
        <taxon>Rhabditida</taxon>
        <taxon>Rhabditina</taxon>
        <taxon>Diplogasteromorpha</taxon>
        <taxon>Diplogasteroidea</taxon>
        <taxon>Neodiplogasteridae</taxon>
        <taxon>Pristionchus</taxon>
    </lineage>
</organism>
<gene>
    <name evidence="1" type="ORF">PENTCL1PPCAC_21990</name>
</gene>
<evidence type="ECO:0000313" key="2">
    <source>
        <dbReference type="Proteomes" id="UP001432027"/>
    </source>
</evidence>
<keyword evidence="2" id="KW-1185">Reference proteome</keyword>